<organism evidence="1 2">
    <name type="scientific">Liquorilactobacillus mali</name>
    <dbReference type="NCBI Taxonomy" id="1618"/>
    <lineage>
        <taxon>Bacteria</taxon>
        <taxon>Bacillati</taxon>
        <taxon>Bacillota</taxon>
        <taxon>Bacilli</taxon>
        <taxon>Lactobacillales</taxon>
        <taxon>Lactobacillaceae</taxon>
        <taxon>Liquorilactobacillus</taxon>
    </lineage>
</organism>
<proteinExistence type="predicted"/>
<keyword evidence="1" id="KW-0969">Cilium</keyword>
<accession>A0A0R2G128</accession>
<keyword evidence="1" id="KW-0282">Flagellum</keyword>
<name>A0A0R2G128_9LACO</name>
<reference evidence="1 2" key="1">
    <citation type="journal article" date="2015" name="Genome Announc.">
        <title>Expanding the biotechnology potential of lactobacilli through comparative genomics of 213 strains and associated genera.</title>
        <authorList>
            <person name="Sun Z."/>
            <person name="Harris H.M."/>
            <person name="McCann A."/>
            <person name="Guo C."/>
            <person name="Argimon S."/>
            <person name="Zhang W."/>
            <person name="Yang X."/>
            <person name="Jeffery I.B."/>
            <person name="Cooney J.C."/>
            <person name="Kagawa T.F."/>
            <person name="Liu W."/>
            <person name="Song Y."/>
            <person name="Salvetti E."/>
            <person name="Wrobel A."/>
            <person name="Rasinkangas P."/>
            <person name="Parkhill J."/>
            <person name="Rea M.C."/>
            <person name="O'Sullivan O."/>
            <person name="Ritari J."/>
            <person name="Douillard F.P."/>
            <person name="Paul Ross R."/>
            <person name="Yang R."/>
            <person name="Briner A.E."/>
            <person name="Felis G.E."/>
            <person name="de Vos W.M."/>
            <person name="Barrangou R."/>
            <person name="Klaenhammer T.R."/>
            <person name="Caufield P.W."/>
            <person name="Cui Y."/>
            <person name="Zhang H."/>
            <person name="O'Toole P.W."/>
        </authorList>
    </citation>
    <scope>NUCLEOTIDE SEQUENCE [LARGE SCALE GENOMIC DNA]</scope>
    <source>
        <strain evidence="1 2">ATCC 27304</strain>
    </source>
</reference>
<dbReference type="EMBL" id="JQAR01000006">
    <property type="protein sequence ID" value="KRN30717.1"/>
    <property type="molecule type" value="Genomic_DNA"/>
</dbReference>
<evidence type="ECO:0000313" key="1">
    <source>
        <dbReference type="EMBL" id="KRN30717.1"/>
    </source>
</evidence>
<evidence type="ECO:0000313" key="2">
    <source>
        <dbReference type="Proteomes" id="UP000051727"/>
    </source>
</evidence>
<dbReference type="PATRIC" id="fig|1618.3.peg.2124"/>
<comment type="caution">
    <text evidence="1">The sequence shown here is derived from an EMBL/GenBank/DDBJ whole genome shotgun (WGS) entry which is preliminary data.</text>
</comment>
<gene>
    <name evidence="1" type="ORF">IV36_GL002078</name>
</gene>
<dbReference type="AlphaFoldDB" id="A0A0R2G128"/>
<protein>
    <submittedName>
        <fullName evidence="1">Flagella synthesis protein</fullName>
    </submittedName>
</protein>
<sequence length="119" mass="13625">MQTKEFERHLGSFVKLLKKEKNYLIKDDGESLTDLLPEKEGFVEILKEYQGDVSEKAHELITEIKAQQEENLLLTRQAISYQNMLMGAVKKNLSSPAGTYSKSAQVYAQPRTNFVDEEI</sequence>
<dbReference type="STRING" id="1618.IV36_GL002078"/>
<dbReference type="RefSeq" id="WP_056990971.1">
    <property type="nucleotide sequence ID" value="NZ_JATAAJ010000008.1"/>
</dbReference>
<keyword evidence="1" id="KW-0966">Cell projection</keyword>
<dbReference type="OrthoDB" id="2296467at2"/>
<dbReference type="Proteomes" id="UP000051727">
    <property type="component" value="Unassembled WGS sequence"/>
</dbReference>